<accession>A0A1G2HPH0</accession>
<comment type="caution">
    <text evidence="1">The sequence shown here is derived from an EMBL/GenBank/DDBJ whole genome shotgun (WGS) entry which is preliminary data.</text>
</comment>
<dbReference type="STRING" id="1802202.A2730_03185"/>
<sequence>MRGFRRLTKFEEEYLFNEIDRLKKSGRIRGNVSDYVDELKKRLAERFDATYEPVALARFLREFRHVFQETNGNQPKAPGKGAPLLTRIFVRRFLPRCRKMVYVH</sequence>
<organism evidence="1 2">
    <name type="scientific">Candidatus Staskawiczbacteria bacterium RIFCSPHIGHO2_01_FULL_39_25</name>
    <dbReference type="NCBI Taxonomy" id="1802202"/>
    <lineage>
        <taxon>Bacteria</taxon>
        <taxon>Candidatus Staskawicziibacteriota</taxon>
    </lineage>
</organism>
<reference evidence="1 2" key="1">
    <citation type="journal article" date="2016" name="Nat. Commun.">
        <title>Thousands of microbial genomes shed light on interconnected biogeochemical processes in an aquifer system.</title>
        <authorList>
            <person name="Anantharaman K."/>
            <person name="Brown C.T."/>
            <person name="Hug L.A."/>
            <person name="Sharon I."/>
            <person name="Castelle C.J."/>
            <person name="Probst A.J."/>
            <person name="Thomas B.C."/>
            <person name="Singh A."/>
            <person name="Wilkins M.J."/>
            <person name="Karaoz U."/>
            <person name="Brodie E.L."/>
            <person name="Williams K.H."/>
            <person name="Hubbard S.S."/>
            <person name="Banfield J.F."/>
        </authorList>
    </citation>
    <scope>NUCLEOTIDE SEQUENCE [LARGE SCALE GENOMIC DNA]</scope>
</reference>
<dbReference type="EMBL" id="MHOO01000008">
    <property type="protein sequence ID" value="OGZ64111.1"/>
    <property type="molecule type" value="Genomic_DNA"/>
</dbReference>
<evidence type="ECO:0000313" key="2">
    <source>
        <dbReference type="Proteomes" id="UP000176855"/>
    </source>
</evidence>
<name>A0A1G2HPH0_9BACT</name>
<evidence type="ECO:0000313" key="1">
    <source>
        <dbReference type="EMBL" id="OGZ64111.1"/>
    </source>
</evidence>
<dbReference type="Proteomes" id="UP000176855">
    <property type="component" value="Unassembled WGS sequence"/>
</dbReference>
<dbReference type="AlphaFoldDB" id="A0A1G2HPH0"/>
<gene>
    <name evidence="1" type="ORF">A2730_03185</name>
</gene>
<protein>
    <submittedName>
        <fullName evidence="1">Uncharacterized protein</fullName>
    </submittedName>
</protein>
<proteinExistence type="predicted"/>